<keyword evidence="6 13" id="KW-0560">Oxidoreductase</keyword>
<dbReference type="Pfam" id="PF01515">
    <property type="entry name" value="PTA_PTB"/>
    <property type="match status" value="1"/>
</dbReference>
<comment type="cofactor">
    <cofactor evidence="1">
        <name>Mn(2+)</name>
        <dbReference type="ChEBI" id="CHEBI:29035"/>
    </cofactor>
</comment>
<dbReference type="EMBL" id="CP045652">
    <property type="protein sequence ID" value="QGA25193.1"/>
    <property type="molecule type" value="Genomic_DNA"/>
</dbReference>
<feature type="binding site" evidence="10">
    <location>
        <begin position="77"/>
        <end position="84"/>
    </location>
    <ligand>
        <name>NADP(+)</name>
        <dbReference type="ChEBI" id="CHEBI:58349"/>
    </ligand>
</feature>
<keyword evidence="5 9" id="KW-0479">Metal-binding</keyword>
<dbReference type="SUPFAM" id="SSF51735">
    <property type="entry name" value="NAD(P)-binding Rossmann-fold domains"/>
    <property type="match status" value="1"/>
</dbReference>
<dbReference type="PANTHER" id="PTHR43237">
    <property type="entry name" value="NADP-DEPENDENT MALIC ENZYME"/>
    <property type="match status" value="1"/>
</dbReference>
<dbReference type="PIRSF" id="PIRSF036684">
    <property type="entry name" value="ME_PTA"/>
    <property type="match status" value="1"/>
</dbReference>
<comment type="similarity">
    <text evidence="3">In the N-terminal section; belongs to the malic enzymes family.</text>
</comment>
<name>A0A5Q0Q6U2_9SPHI</name>
<dbReference type="Proteomes" id="UP000326921">
    <property type="component" value="Chromosome"/>
</dbReference>
<dbReference type="InterPro" id="IPR036291">
    <property type="entry name" value="NAD(P)-bd_dom_sf"/>
</dbReference>
<dbReference type="InterPro" id="IPR012301">
    <property type="entry name" value="Malic_N_dom"/>
</dbReference>
<feature type="binding site" evidence="9">
    <location>
        <position position="137"/>
    </location>
    <ligand>
        <name>a divalent metal cation</name>
        <dbReference type="ChEBI" id="CHEBI:60240"/>
    </ligand>
</feature>
<gene>
    <name evidence="13" type="ORF">GFH32_02175</name>
</gene>
<dbReference type="SUPFAM" id="SSF53223">
    <property type="entry name" value="Aminoacid dehydrogenase-like, N-terminal domain"/>
    <property type="match status" value="1"/>
</dbReference>
<evidence type="ECO:0000256" key="5">
    <source>
        <dbReference type="ARBA" id="ARBA00022723"/>
    </source>
</evidence>
<dbReference type="GO" id="GO:0006108">
    <property type="term" value="P:malate metabolic process"/>
    <property type="evidence" value="ECO:0007669"/>
    <property type="project" value="InterPro"/>
</dbReference>
<comment type="cofactor">
    <cofactor evidence="2">
        <name>Mg(2+)</name>
        <dbReference type="ChEBI" id="CHEBI:18420"/>
    </cofactor>
</comment>
<dbReference type="SMART" id="SM01274">
    <property type="entry name" value="malic"/>
    <property type="match status" value="1"/>
</dbReference>
<dbReference type="EC" id="1.1.1.40" evidence="13"/>
<comment type="similarity">
    <text evidence="4">In the C-terminal section; belongs to the phosphate acetyltransferase and butyryltransferase family.</text>
</comment>
<dbReference type="InterPro" id="IPR037062">
    <property type="entry name" value="Malic_N_dom_sf"/>
</dbReference>
<dbReference type="Gene3D" id="3.40.50.10750">
    <property type="entry name" value="Isocitrate/Isopropylmalate dehydrogenase-like"/>
    <property type="match status" value="1"/>
</dbReference>
<dbReference type="InterPro" id="IPR051674">
    <property type="entry name" value="Malate_Decarboxylase"/>
</dbReference>
<dbReference type="CDD" id="cd05311">
    <property type="entry name" value="NAD_bind_2_malic_enz"/>
    <property type="match status" value="1"/>
</dbReference>
<feature type="domain" description="Malic enzyme N-terminal" evidence="12">
    <location>
        <begin position="19"/>
        <end position="152"/>
    </location>
</feature>
<dbReference type="AlphaFoldDB" id="A0A5Q0Q6U2"/>
<dbReference type="InterPro" id="IPR042113">
    <property type="entry name" value="P_AcTrfase_dom1"/>
</dbReference>
<keyword evidence="10" id="KW-0521">NADP</keyword>
<evidence type="ECO:0000256" key="2">
    <source>
        <dbReference type="ARBA" id="ARBA00001946"/>
    </source>
</evidence>
<dbReference type="SMART" id="SM00919">
    <property type="entry name" value="Malic_M"/>
    <property type="match status" value="1"/>
</dbReference>
<evidence type="ECO:0000256" key="4">
    <source>
        <dbReference type="ARBA" id="ARBA00008756"/>
    </source>
</evidence>
<evidence type="ECO:0000256" key="7">
    <source>
        <dbReference type="ARBA" id="ARBA00023268"/>
    </source>
</evidence>
<dbReference type="InterPro" id="IPR012188">
    <property type="entry name" value="ME_PTA"/>
</dbReference>
<dbReference type="Gene3D" id="3.40.50.10950">
    <property type="match status" value="1"/>
</dbReference>
<dbReference type="Pfam" id="PF00390">
    <property type="entry name" value="malic"/>
    <property type="match status" value="1"/>
</dbReference>
<organism evidence="13 14">
    <name type="scientific">Sphingobacterium zhuxiongii</name>
    <dbReference type="NCBI Taxonomy" id="2662364"/>
    <lineage>
        <taxon>Bacteria</taxon>
        <taxon>Pseudomonadati</taxon>
        <taxon>Bacteroidota</taxon>
        <taxon>Sphingobacteriia</taxon>
        <taxon>Sphingobacteriales</taxon>
        <taxon>Sphingobacteriaceae</taxon>
        <taxon>Sphingobacterium</taxon>
    </lineage>
</organism>
<dbReference type="Pfam" id="PF03949">
    <property type="entry name" value="Malic_M"/>
    <property type="match status" value="1"/>
</dbReference>
<dbReference type="InterPro" id="IPR046346">
    <property type="entry name" value="Aminoacid_DH-like_N_sf"/>
</dbReference>
<dbReference type="GO" id="GO:0016746">
    <property type="term" value="F:acyltransferase activity"/>
    <property type="evidence" value="ECO:0007669"/>
    <property type="project" value="InterPro"/>
</dbReference>
<evidence type="ECO:0000259" key="12">
    <source>
        <dbReference type="SMART" id="SM01274"/>
    </source>
</evidence>
<evidence type="ECO:0000256" key="8">
    <source>
        <dbReference type="PIRSR" id="PIRSR036684-1"/>
    </source>
</evidence>
<feature type="domain" description="Malic enzyme NAD-binding" evidence="11">
    <location>
        <begin position="164"/>
        <end position="400"/>
    </location>
</feature>
<keyword evidence="14" id="KW-1185">Reference proteome</keyword>
<evidence type="ECO:0000256" key="1">
    <source>
        <dbReference type="ARBA" id="ARBA00001936"/>
    </source>
</evidence>
<evidence type="ECO:0000313" key="14">
    <source>
        <dbReference type="Proteomes" id="UP000326921"/>
    </source>
</evidence>
<sequence length="759" mass="82783">MSNNNRKKEALQYHSMGRPGKIAVVPTKPHSTQRDLTLAYSPGVAEPCLAIAENSEDAYKYTAKGNLVAVISNGTAVLGLGDIGAQAGKPVMEGKGLLFKIFADIDVFDIELDTKNVDEFVNIVKALEPTFGGINLEDIKAPECFEIERRLKAEMNIPVMHDDQHGTAIISGAALINACELQGKNISEVKIVVNGAGAAAISCTAMYVAVGARKENIVMLDSKGVIRSDREGLDTTKAEWATDRDINTLAEAVKDSDVFIGLSKADVLSQDMLKSMAAKPIVLAMANPNPEIAYELAVETRDDIIMGTGRSDFPNQVNNVLGFPYIFRGALDVRATAINEEMKIAAVKAIAELAKQPVPEEVNIAYNANNIRFGTDYVIPKPTDPRLITEVSIAVAKAAIASGVARKVIEDWDAYREELHKRLGKEDRLMRNITAKAKNNPKKVVFAEADNYKTLRAAQIVKEEGIAFPILLGNEKKIKDLIEEFAFDLEGVEIIDPQAEIKSDRFEKYAEHLYAKRQRRGINKLDSRKLMTNRNYFAASMVEFGDADTLISGLTRNYASTIRPALQVIGAKPGSRVAGMYIMMTNKGPLFFGDTTVNENPNAQELAEISVLLDAAVKRFNVKPRLAMLSYSNFGSNDGIISGKVRDAIKILHAEHPEIVADGEVQANFALNSEMLADNFPFSRLNGEPANTLVFPNLESGNIAYKLLQSVGNAEAVGPILLGMNKPVHVLQLDSSVREIVNMVTIAVVDAIEHQATNN</sequence>
<proteinExistence type="inferred from homology"/>
<keyword evidence="7" id="KW-0511">Multifunctional enzyme</keyword>
<evidence type="ECO:0000259" key="11">
    <source>
        <dbReference type="SMART" id="SM00919"/>
    </source>
</evidence>
<protein>
    <submittedName>
        <fullName evidence="13">NADP-dependent malic enzyme</fullName>
        <ecNumber evidence="13">1.1.1.40</ecNumber>
    </submittedName>
</protein>
<feature type="binding site" evidence="9">
    <location>
        <position position="138"/>
    </location>
    <ligand>
        <name>a divalent metal cation</name>
        <dbReference type="ChEBI" id="CHEBI:60240"/>
    </ligand>
</feature>
<reference evidence="13 14" key="1">
    <citation type="submission" date="2019-10" db="EMBL/GenBank/DDBJ databases">
        <authorList>
            <person name="Dong K."/>
        </authorList>
    </citation>
    <scope>NUCLEOTIDE SEQUENCE [LARGE SCALE GENOMIC DNA]</scope>
    <source>
        <strain evidence="14">dk4302</strain>
    </source>
</reference>
<dbReference type="Gene3D" id="3.40.50.10380">
    <property type="entry name" value="Malic enzyme, N-terminal domain"/>
    <property type="match status" value="1"/>
</dbReference>
<dbReference type="Gene3D" id="3.40.50.720">
    <property type="entry name" value="NAD(P)-binding Rossmann-like Domain"/>
    <property type="match status" value="1"/>
</dbReference>
<dbReference type="PANTHER" id="PTHR43237:SF4">
    <property type="entry name" value="NADP-DEPENDENT MALIC ENZYME"/>
    <property type="match status" value="1"/>
</dbReference>
<feature type="active site" description="Proton acceptor" evidence="8">
    <location>
        <position position="95"/>
    </location>
</feature>
<dbReference type="KEGG" id="sphe:GFH32_02175"/>
<dbReference type="RefSeq" id="WP_153509515.1">
    <property type="nucleotide sequence ID" value="NZ_CP045652.1"/>
</dbReference>
<feature type="binding site" evidence="10">
    <location>
        <position position="163"/>
    </location>
    <ligand>
        <name>a divalent metal cation</name>
        <dbReference type="ChEBI" id="CHEBI:60240"/>
    </ligand>
</feature>
<feature type="binding site" evidence="10">
    <location>
        <position position="287"/>
    </location>
    <ligand>
        <name>a divalent metal cation</name>
        <dbReference type="ChEBI" id="CHEBI:60240"/>
    </ligand>
</feature>
<accession>A0A5Q0Q6U2</accession>
<evidence type="ECO:0000256" key="9">
    <source>
        <dbReference type="PIRSR" id="PIRSR036684-2"/>
    </source>
</evidence>
<evidence type="ECO:0000313" key="13">
    <source>
        <dbReference type="EMBL" id="QGA25193.1"/>
    </source>
</evidence>
<dbReference type="InterPro" id="IPR012302">
    <property type="entry name" value="Malic_NAD-bd"/>
</dbReference>
<dbReference type="GO" id="GO:0046872">
    <property type="term" value="F:metal ion binding"/>
    <property type="evidence" value="ECO:0007669"/>
    <property type="project" value="UniProtKB-KW"/>
</dbReference>
<evidence type="ECO:0000256" key="10">
    <source>
        <dbReference type="PIRSR" id="PIRSR036684-3"/>
    </source>
</evidence>
<dbReference type="SUPFAM" id="SSF53659">
    <property type="entry name" value="Isocitrate/Isopropylmalate dehydrogenase-like"/>
    <property type="match status" value="1"/>
</dbReference>
<dbReference type="FunFam" id="3.40.50.10380:FF:000003">
    <property type="entry name" value="NADP-dependent malic enzyme"/>
    <property type="match status" value="1"/>
</dbReference>
<dbReference type="InterPro" id="IPR042112">
    <property type="entry name" value="P_AcTrfase_dom2"/>
</dbReference>
<dbReference type="GO" id="GO:0051287">
    <property type="term" value="F:NAD binding"/>
    <property type="evidence" value="ECO:0007669"/>
    <property type="project" value="InterPro"/>
</dbReference>
<dbReference type="InterPro" id="IPR045213">
    <property type="entry name" value="Malic_NAD-bd_bact_type"/>
</dbReference>
<dbReference type="FunFam" id="3.40.50.720:FF:000095">
    <property type="entry name" value="NADP-dependent malic enzyme"/>
    <property type="match status" value="1"/>
</dbReference>
<dbReference type="GO" id="GO:0004473">
    <property type="term" value="F:malate dehydrogenase (decarboxylating) (NADP+) activity"/>
    <property type="evidence" value="ECO:0007669"/>
    <property type="project" value="UniProtKB-EC"/>
</dbReference>
<evidence type="ECO:0000256" key="3">
    <source>
        <dbReference type="ARBA" id="ARBA00007686"/>
    </source>
</evidence>
<dbReference type="InterPro" id="IPR002505">
    <property type="entry name" value="PTA_PTB"/>
</dbReference>
<evidence type="ECO:0000256" key="6">
    <source>
        <dbReference type="ARBA" id="ARBA00023002"/>
    </source>
</evidence>